<dbReference type="Gene3D" id="1.10.10.10">
    <property type="entry name" value="Winged helix-like DNA-binding domain superfamily/Winged helix DNA-binding domain"/>
    <property type="match status" value="1"/>
</dbReference>
<dbReference type="CDD" id="cd18873">
    <property type="entry name" value="NUDIX_NadM_like"/>
    <property type="match status" value="1"/>
</dbReference>
<dbReference type="AlphaFoldDB" id="A0A1M5FKF0"/>
<protein>
    <submittedName>
        <fullName evidence="2">ADP-ribose pyrophosphatase YjhB, NUDIX family</fullName>
    </submittedName>
</protein>
<accession>A0A1M5FKF0</accession>
<dbReference type="OrthoDB" id="9786141at2"/>
<dbReference type="EMBL" id="FQUT01000008">
    <property type="protein sequence ID" value="SHF91924.1"/>
    <property type="molecule type" value="Genomic_DNA"/>
</dbReference>
<dbReference type="STRING" id="1416778.SAMN05443633_10849"/>
<reference evidence="3" key="1">
    <citation type="submission" date="2016-11" db="EMBL/GenBank/DDBJ databases">
        <authorList>
            <person name="Varghese N."/>
            <person name="Submissions S."/>
        </authorList>
    </citation>
    <scope>NUCLEOTIDE SEQUENCE [LARGE SCALE GENOMIC DNA]</scope>
    <source>
        <strain evidence="3">DSM 27619</strain>
    </source>
</reference>
<name>A0A1M5FKF0_9FLAO</name>
<dbReference type="InterPro" id="IPR036388">
    <property type="entry name" value="WH-like_DNA-bd_sf"/>
</dbReference>
<dbReference type="PANTHER" id="PTHR43736">
    <property type="entry name" value="ADP-RIBOSE PYROPHOSPHATASE"/>
    <property type="match status" value="1"/>
</dbReference>
<keyword evidence="3" id="KW-1185">Reference proteome</keyword>
<gene>
    <name evidence="2" type="ORF">SAMN05443633_10849</name>
</gene>
<dbReference type="Pfam" id="PF00293">
    <property type="entry name" value="NUDIX"/>
    <property type="match status" value="1"/>
</dbReference>
<evidence type="ECO:0000313" key="2">
    <source>
        <dbReference type="EMBL" id="SHF91924.1"/>
    </source>
</evidence>
<dbReference type="Pfam" id="PF21906">
    <property type="entry name" value="WHD_NrtR"/>
    <property type="match status" value="1"/>
</dbReference>
<evidence type="ECO:0000259" key="1">
    <source>
        <dbReference type="PROSITE" id="PS51462"/>
    </source>
</evidence>
<dbReference type="InterPro" id="IPR000086">
    <property type="entry name" value="NUDIX_hydrolase_dom"/>
</dbReference>
<dbReference type="InterPro" id="IPR015797">
    <property type="entry name" value="NUDIX_hydrolase-like_dom_sf"/>
</dbReference>
<dbReference type="SUPFAM" id="SSF46785">
    <property type="entry name" value="Winged helix' DNA-binding domain"/>
    <property type="match status" value="1"/>
</dbReference>
<dbReference type="RefSeq" id="WP_072959315.1">
    <property type="nucleotide sequence ID" value="NZ_FQUT01000008.1"/>
</dbReference>
<feature type="domain" description="Nudix hydrolase" evidence="1">
    <location>
        <begin position="24"/>
        <end position="172"/>
    </location>
</feature>
<dbReference type="SUPFAM" id="SSF55811">
    <property type="entry name" value="Nudix"/>
    <property type="match status" value="1"/>
</dbReference>
<sequence length="262" mass="30496">MKTDHNKNIETLKELIESKDLIPNVSVDCTIFGFHDNILKVLLLKYHDLNLWSLPGGFVFIDEDLREAADRVLYERTHLKGLFLEQFHTFGRLDRTKNNVHKTLINNKGLDVPVDHWILQRFLTVGYCSLIDFSLANTFPDAFNETCAWFEVSKLPNMAFDHDRIIAEGLQYLRKNIDTQIAASNLLPEKFTMKDLQSLYETILGEKFRRNNFQRKILSMNSLERMEKLYDGSANKAPYLYKFKSDLNNSSNSSSIFNDDEI</sequence>
<dbReference type="PROSITE" id="PS51462">
    <property type="entry name" value="NUDIX"/>
    <property type="match status" value="1"/>
</dbReference>
<dbReference type="InterPro" id="IPR054105">
    <property type="entry name" value="WHD_NrtR"/>
</dbReference>
<evidence type="ECO:0000313" key="3">
    <source>
        <dbReference type="Proteomes" id="UP000184518"/>
    </source>
</evidence>
<dbReference type="Proteomes" id="UP000184518">
    <property type="component" value="Unassembled WGS sequence"/>
</dbReference>
<dbReference type="Gene3D" id="3.90.79.10">
    <property type="entry name" value="Nucleoside Triphosphate Pyrophosphohydrolase"/>
    <property type="match status" value="1"/>
</dbReference>
<proteinExistence type="predicted"/>
<dbReference type="InterPro" id="IPR036390">
    <property type="entry name" value="WH_DNA-bd_sf"/>
</dbReference>
<dbReference type="PANTHER" id="PTHR43736:SF4">
    <property type="entry name" value="SLR1690 PROTEIN"/>
    <property type="match status" value="1"/>
</dbReference>
<organism evidence="2 3">
    <name type="scientific">Chryseobacterium arachidis</name>
    <dbReference type="NCBI Taxonomy" id="1416778"/>
    <lineage>
        <taxon>Bacteria</taxon>
        <taxon>Pseudomonadati</taxon>
        <taxon>Bacteroidota</taxon>
        <taxon>Flavobacteriia</taxon>
        <taxon>Flavobacteriales</taxon>
        <taxon>Weeksellaceae</taxon>
        <taxon>Chryseobacterium group</taxon>
        <taxon>Chryseobacterium</taxon>
    </lineage>
</organism>